<keyword evidence="1" id="KW-0328">Glycosyltransferase</keyword>
<proteinExistence type="predicted"/>
<protein>
    <submittedName>
        <fullName evidence="1">Mannosyltransferase putative-domain-containing protein</fullName>
    </submittedName>
</protein>
<gene>
    <name evidence="1" type="ORF">F5144DRAFT_620447</name>
</gene>
<comment type="caution">
    <text evidence="1">The sequence shown here is derived from an EMBL/GenBank/DDBJ whole genome shotgun (WGS) entry which is preliminary data.</text>
</comment>
<name>A0ACB7P7A2_9PEZI</name>
<sequence length="524" mass="59026">MVPEQRLEHRHDLTGERARVDISCASHHRPATAGYLAKSSIDLVPTDSNFITCHEIAHPTSPITFYDHGRTDQLEDIWSQYSIAVDRTPNHALPEFARHLPYEVGTTGIVTTAGASNFGQAVSLVLLTRQTGSQLPIQIVLDSTAPWVDFLCAHEMPLHNATCLYTSDIWTKLYPFITIRFQRFQWKSIALVASTFQNVLFLDADCFPALNPDSIFEKGVEPFTSAGFITWPDFWASTASSLFYKIAGDVEVPPLTSRATSESGVMVYNKARHADTLLLAVYYNYNGPARYYTMLTQHGPGEGDKETFFQAALVLDALREKGIYNPPTEWMRPCVGVKKGYWDVKTLPQAHGRTAKGKKWRGMFMQQMDPAEDYRAVMAAVEKATADNTPSPKTTSNLNHPPKTPRTTPDPAIATYLTNSTFLSTSGNLTITPDTSRFMFFHHNGIKPDFTRLLDASVGMQAEGDDGETLRMWGDSDWIVARTGRDVEKLWWEASIRVYCQPGMVKWWAGVCKEMRRIWERVYE</sequence>
<evidence type="ECO:0000313" key="2">
    <source>
        <dbReference type="Proteomes" id="UP000724584"/>
    </source>
</evidence>
<keyword evidence="2" id="KW-1185">Reference proteome</keyword>
<reference evidence="1 2" key="1">
    <citation type="journal article" date="2021" name="Nat. Commun.">
        <title>Genetic determinants of endophytism in the Arabidopsis root mycobiome.</title>
        <authorList>
            <person name="Mesny F."/>
            <person name="Miyauchi S."/>
            <person name="Thiergart T."/>
            <person name="Pickel B."/>
            <person name="Atanasova L."/>
            <person name="Karlsson M."/>
            <person name="Huettel B."/>
            <person name="Barry K.W."/>
            <person name="Haridas S."/>
            <person name="Chen C."/>
            <person name="Bauer D."/>
            <person name="Andreopoulos W."/>
            <person name="Pangilinan J."/>
            <person name="LaButti K."/>
            <person name="Riley R."/>
            <person name="Lipzen A."/>
            <person name="Clum A."/>
            <person name="Drula E."/>
            <person name="Henrissat B."/>
            <person name="Kohler A."/>
            <person name="Grigoriev I.V."/>
            <person name="Martin F.M."/>
            <person name="Hacquard S."/>
        </authorList>
    </citation>
    <scope>NUCLEOTIDE SEQUENCE [LARGE SCALE GENOMIC DNA]</scope>
    <source>
        <strain evidence="1 2">MPI-SDFR-AT-0079</strain>
    </source>
</reference>
<dbReference type="Proteomes" id="UP000724584">
    <property type="component" value="Unassembled WGS sequence"/>
</dbReference>
<keyword evidence="1" id="KW-0808">Transferase</keyword>
<dbReference type="EMBL" id="JAGIZQ010000004">
    <property type="protein sequence ID" value="KAH6631320.1"/>
    <property type="molecule type" value="Genomic_DNA"/>
</dbReference>
<organism evidence="1 2">
    <name type="scientific">Chaetomium tenue</name>
    <dbReference type="NCBI Taxonomy" id="1854479"/>
    <lineage>
        <taxon>Eukaryota</taxon>
        <taxon>Fungi</taxon>
        <taxon>Dikarya</taxon>
        <taxon>Ascomycota</taxon>
        <taxon>Pezizomycotina</taxon>
        <taxon>Sordariomycetes</taxon>
        <taxon>Sordariomycetidae</taxon>
        <taxon>Sordariales</taxon>
        <taxon>Chaetomiaceae</taxon>
        <taxon>Chaetomium</taxon>
    </lineage>
</organism>
<accession>A0ACB7P7A2</accession>
<evidence type="ECO:0000313" key="1">
    <source>
        <dbReference type="EMBL" id="KAH6631320.1"/>
    </source>
</evidence>